<dbReference type="EMBL" id="VJON01000041">
    <property type="protein sequence ID" value="TSE32099.1"/>
    <property type="molecule type" value="Genomic_DNA"/>
</dbReference>
<dbReference type="RefSeq" id="WP_144329056.1">
    <property type="nucleotide sequence ID" value="NZ_VJON01000041.1"/>
</dbReference>
<dbReference type="AlphaFoldDB" id="A0A554X8E3"/>
<protein>
    <submittedName>
        <fullName evidence="1">Uncharacterized protein</fullName>
    </submittedName>
</protein>
<comment type="caution">
    <text evidence="1">The sequence shown here is derived from an EMBL/GenBank/DDBJ whole genome shotgun (WGS) entry which is preliminary data.</text>
</comment>
<evidence type="ECO:0000313" key="1">
    <source>
        <dbReference type="EMBL" id="TSE32099.1"/>
    </source>
</evidence>
<reference evidence="1 2" key="1">
    <citation type="submission" date="2019-07" db="EMBL/GenBank/DDBJ databases">
        <title>Tepidimonas charontis SPSP-6 draft genome.</title>
        <authorList>
            <person name="Da Costa M.S."/>
            <person name="Froufe H.J.C."/>
            <person name="Egas C."/>
            <person name="Albuquerque L."/>
        </authorList>
    </citation>
    <scope>NUCLEOTIDE SEQUENCE [LARGE SCALE GENOMIC DNA]</scope>
    <source>
        <strain evidence="1 2">SPSP-6</strain>
    </source>
</reference>
<dbReference type="Proteomes" id="UP000318294">
    <property type="component" value="Unassembled WGS sequence"/>
</dbReference>
<proteinExistence type="predicted"/>
<dbReference type="OrthoDB" id="6367905at2"/>
<gene>
    <name evidence="1" type="ORF">Tchar_02185</name>
</gene>
<organism evidence="1 2">
    <name type="scientific">Tepidimonas charontis</name>
    <dbReference type="NCBI Taxonomy" id="2267262"/>
    <lineage>
        <taxon>Bacteria</taxon>
        <taxon>Pseudomonadati</taxon>
        <taxon>Pseudomonadota</taxon>
        <taxon>Betaproteobacteria</taxon>
        <taxon>Burkholderiales</taxon>
        <taxon>Tepidimonas</taxon>
    </lineage>
</organism>
<name>A0A554X8E3_9BURK</name>
<keyword evidence="2" id="KW-1185">Reference proteome</keyword>
<accession>A0A554X8E3</accession>
<evidence type="ECO:0000313" key="2">
    <source>
        <dbReference type="Proteomes" id="UP000318294"/>
    </source>
</evidence>
<sequence length="80" mass="8805">MNEALIHLRVPASLKARWVRLSRENSQRLTDWIIERVERSISMATGAPDQTAEGVSAEAVAEDARGLKVAAVPRGFSHHS</sequence>